<keyword evidence="3" id="KW-1185">Reference proteome</keyword>
<dbReference type="EMBL" id="CP140152">
    <property type="protein sequence ID" value="WQH04691.1"/>
    <property type="molecule type" value="Genomic_DNA"/>
</dbReference>
<feature type="transmembrane region" description="Helical" evidence="1">
    <location>
        <begin position="243"/>
        <end position="261"/>
    </location>
</feature>
<keyword evidence="1" id="KW-0812">Transmembrane</keyword>
<evidence type="ECO:0000313" key="3">
    <source>
        <dbReference type="Proteomes" id="UP001326110"/>
    </source>
</evidence>
<keyword evidence="1" id="KW-1133">Transmembrane helix</keyword>
<name>A0ABZ0XZT9_9BURK</name>
<keyword evidence="1" id="KW-0472">Membrane</keyword>
<sequence>MKTLPYSYLSFRRRLARAALVQFIASVVNSLEMVLLAFAPVMLGLFACIALPGLLAPTLPWFEALGLLAAQILLVAAPVWLLRQRLHPLDVARWSRALPISSRQQWQAEASVAGLIVGPVALAHAVSCAVWWYQWPDWLRPVAPQALACAVLSLLLGWVLATVLLMRRARPGAPRAAAVAVARAPAHYAAPSRARLPALAYWRQLFWLPCWRGESVVGIQQTCLFLGALLSLGLWLWRPPLVAWMPPAVWGAGTAMLLILLTDRGDKAVAEQIARLRPVVAQWPLSMERLFVSAIVAALLPGAVVMACFAALVLAAGADVPVAAAAGTGAVNLAGAAGAAGHAVEARMSAGAAGAISHGVSHTVALVWLACAGVAQLAIVGLRTLTARGRVALVIGAILILTAIGSELWN</sequence>
<feature type="transmembrane region" description="Helical" evidence="1">
    <location>
        <begin position="216"/>
        <end position="237"/>
    </location>
</feature>
<feature type="transmembrane region" description="Helical" evidence="1">
    <location>
        <begin position="290"/>
        <end position="316"/>
    </location>
</feature>
<feature type="transmembrane region" description="Helical" evidence="1">
    <location>
        <begin position="391"/>
        <end position="409"/>
    </location>
</feature>
<protein>
    <submittedName>
        <fullName evidence="2">Uncharacterized protein</fullName>
    </submittedName>
</protein>
<feature type="transmembrane region" description="Helical" evidence="1">
    <location>
        <begin position="64"/>
        <end position="82"/>
    </location>
</feature>
<evidence type="ECO:0000256" key="1">
    <source>
        <dbReference type="SAM" id="Phobius"/>
    </source>
</evidence>
<feature type="transmembrane region" description="Helical" evidence="1">
    <location>
        <begin position="112"/>
        <end position="133"/>
    </location>
</feature>
<proteinExistence type="predicted"/>
<reference evidence="2 3" key="1">
    <citation type="submission" date="2023-11" db="EMBL/GenBank/DDBJ databases">
        <title>MicrobeMod: A computational toolkit for identifying prokaryotic methylation and restriction-modification with nanopore sequencing.</title>
        <authorList>
            <person name="Crits-Christoph A."/>
            <person name="Kang S.C."/>
            <person name="Lee H."/>
            <person name="Ostrov N."/>
        </authorList>
    </citation>
    <scope>NUCLEOTIDE SEQUENCE [LARGE SCALE GENOMIC DNA]</scope>
    <source>
        <strain evidence="2 3">ATCC 25935</strain>
    </source>
</reference>
<dbReference type="Proteomes" id="UP001326110">
    <property type="component" value="Chromosome"/>
</dbReference>
<gene>
    <name evidence="2" type="ORF">SR858_27240</name>
</gene>
<dbReference type="RefSeq" id="WP_019924558.1">
    <property type="nucleotide sequence ID" value="NZ_CP140152.1"/>
</dbReference>
<feature type="transmembrane region" description="Helical" evidence="1">
    <location>
        <begin position="365"/>
        <end position="385"/>
    </location>
</feature>
<organism evidence="2 3">
    <name type="scientific">Duganella zoogloeoides</name>
    <dbReference type="NCBI Taxonomy" id="75659"/>
    <lineage>
        <taxon>Bacteria</taxon>
        <taxon>Pseudomonadati</taxon>
        <taxon>Pseudomonadota</taxon>
        <taxon>Betaproteobacteria</taxon>
        <taxon>Burkholderiales</taxon>
        <taxon>Oxalobacteraceae</taxon>
        <taxon>Telluria group</taxon>
        <taxon>Duganella</taxon>
    </lineage>
</organism>
<accession>A0ABZ0XZT9</accession>
<evidence type="ECO:0000313" key="2">
    <source>
        <dbReference type="EMBL" id="WQH04691.1"/>
    </source>
</evidence>
<feature type="transmembrane region" description="Helical" evidence="1">
    <location>
        <begin position="145"/>
        <end position="166"/>
    </location>
</feature>
<feature type="transmembrane region" description="Helical" evidence="1">
    <location>
        <begin position="20"/>
        <end position="52"/>
    </location>
</feature>
<feature type="transmembrane region" description="Helical" evidence="1">
    <location>
        <begin position="322"/>
        <end position="344"/>
    </location>
</feature>